<protein>
    <submittedName>
        <fullName evidence="2">Uncharacterized protein</fullName>
    </submittedName>
</protein>
<name>A0A4S8MHZ6_DENBC</name>
<dbReference type="Proteomes" id="UP000297245">
    <property type="component" value="Unassembled WGS sequence"/>
</dbReference>
<dbReference type="AlphaFoldDB" id="A0A4S8MHZ6"/>
<organism evidence="2 3">
    <name type="scientific">Dendrothele bispora (strain CBS 962.96)</name>
    <dbReference type="NCBI Taxonomy" id="1314807"/>
    <lineage>
        <taxon>Eukaryota</taxon>
        <taxon>Fungi</taxon>
        <taxon>Dikarya</taxon>
        <taxon>Basidiomycota</taxon>
        <taxon>Agaricomycotina</taxon>
        <taxon>Agaricomycetes</taxon>
        <taxon>Agaricomycetidae</taxon>
        <taxon>Agaricales</taxon>
        <taxon>Agaricales incertae sedis</taxon>
        <taxon>Dendrothele</taxon>
    </lineage>
</organism>
<keyword evidence="3" id="KW-1185">Reference proteome</keyword>
<feature type="non-terminal residue" evidence="2">
    <location>
        <position position="1"/>
    </location>
</feature>
<feature type="region of interest" description="Disordered" evidence="1">
    <location>
        <begin position="30"/>
        <end position="63"/>
    </location>
</feature>
<gene>
    <name evidence="2" type="ORF">K435DRAFT_775667</name>
</gene>
<reference evidence="2 3" key="1">
    <citation type="journal article" date="2019" name="Nat. Ecol. Evol.">
        <title>Megaphylogeny resolves global patterns of mushroom evolution.</title>
        <authorList>
            <person name="Varga T."/>
            <person name="Krizsan K."/>
            <person name="Foldi C."/>
            <person name="Dima B."/>
            <person name="Sanchez-Garcia M."/>
            <person name="Sanchez-Ramirez S."/>
            <person name="Szollosi G.J."/>
            <person name="Szarkandi J.G."/>
            <person name="Papp V."/>
            <person name="Albert L."/>
            <person name="Andreopoulos W."/>
            <person name="Angelini C."/>
            <person name="Antonin V."/>
            <person name="Barry K.W."/>
            <person name="Bougher N.L."/>
            <person name="Buchanan P."/>
            <person name="Buyck B."/>
            <person name="Bense V."/>
            <person name="Catcheside P."/>
            <person name="Chovatia M."/>
            <person name="Cooper J."/>
            <person name="Damon W."/>
            <person name="Desjardin D."/>
            <person name="Finy P."/>
            <person name="Geml J."/>
            <person name="Haridas S."/>
            <person name="Hughes K."/>
            <person name="Justo A."/>
            <person name="Karasinski D."/>
            <person name="Kautmanova I."/>
            <person name="Kiss B."/>
            <person name="Kocsube S."/>
            <person name="Kotiranta H."/>
            <person name="LaButti K.M."/>
            <person name="Lechner B.E."/>
            <person name="Liimatainen K."/>
            <person name="Lipzen A."/>
            <person name="Lukacs Z."/>
            <person name="Mihaltcheva S."/>
            <person name="Morgado L.N."/>
            <person name="Niskanen T."/>
            <person name="Noordeloos M.E."/>
            <person name="Ohm R.A."/>
            <person name="Ortiz-Santana B."/>
            <person name="Ovrebo C."/>
            <person name="Racz N."/>
            <person name="Riley R."/>
            <person name="Savchenko A."/>
            <person name="Shiryaev A."/>
            <person name="Soop K."/>
            <person name="Spirin V."/>
            <person name="Szebenyi C."/>
            <person name="Tomsovsky M."/>
            <person name="Tulloss R.E."/>
            <person name="Uehling J."/>
            <person name="Grigoriev I.V."/>
            <person name="Vagvolgyi C."/>
            <person name="Papp T."/>
            <person name="Martin F.M."/>
            <person name="Miettinen O."/>
            <person name="Hibbett D.S."/>
            <person name="Nagy L.G."/>
        </authorList>
    </citation>
    <scope>NUCLEOTIDE SEQUENCE [LARGE SCALE GENOMIC DNA]</scope>
    <source>
        <strain evidence="2 3">CBS 962.96</strain>
    </source>
</reference>
<sequence length="63" mass="7239">MNRHTLNTQLYYLSYPIFNVSSRAFSKLSQSMPSTKGFQPAKTRKSSLLSMESSQQSQRTSKF</sequence>
<dbReference type="EMBL" id="ML179078">
    <property type="protein sequence ID" value="THV02325.1"/>
    <property type="molecule type" value="Genomic_DNA"/>
</dbReference>
<feature type="compositionally biased region" description="Low complexity" evidence="1">
    <location>
        <begin position="46"/>
        <end position="63"/>
    </location>
</feature>
<accession>A0A4S8MHZ6</accession>
<evidence type="ECO:0000313" key="2">
    <source>
        <dbReference type="EMBL" id="THV02325.1"/>
    </source>
</evidence>
<feature type="non-terminal residue" evidence="2">
    <location>
        <position position="63"/>
    </location>
</feature>
<evidence type="ECO:0000256" key="1">
    <source>
        <dbReference type="SAM" id="MobiDB-lite"/>
    </source>
</evidence>
<evidence type="ECO:0000313" key="3">
    <source>
        <dbReference type="Proteomes" id="UP000297245"/>
    </source>
</evidence>
<proteinExistence type="predicted"/>